<reference evidence="2" key="1">
    <citation type="journal article" date="2013" name="Nature">
        <title>Draft genome of the wheat A-genome progenitor Triticum urartu.</title>
        <authorList>
            <person name="Ling H.Q."/>
            <person name="Zhao S."/>
            <person name="Liu D."/>
            <person name="Wang J."/>
            <person name="Sun H."/>
            <person name="Zhang C."/>
            <person name="Fan H."/>
            <person name="Li D."/>
            <person name="Dong L."/>
            <person name="Tao Y."/>
            <person name="Gao C."/>
            <person name="Wu H."/>
            <person name="Li Y."/>
            <person name="Cui Y."/>
            <person name="Guo X."/>
            <person name="Zheng S."/>
            <person name="Wang B."/>
            <person name="Yu K."/>
            <person name="Liang Q."/>
            <person name="Yang W."/>
            <person name="Lou X."/>
            <person name="Chen J."/>
            <person name="Feng M."/>
            <person name="Jian J."/>
            <person name="Zhang X."/>
            <person name="Luo G."/>
            <person name="Jiang Y."/>
            <person name="Liu J."/>
            <person name="Wang Z."/>
            <person name="Sha Y."/>
            <person name="Zhang B."/>
            <person name="Wu H."/>
            <person name="Tang D."/>
            <person name="Shen Q."/>
            <person name="Xue P."/>
            <person name="Zou S."/>
            <person name="Wang X."/>
            <person name="Liu X."/>
            <person name="Wang F."/>
            <person name="Yang Y."/>
            <person name="An X."/>
            <person name="Dong Z."/>
            <person name="Zhang K."/>
            <person name="Zhang X."/>
            <person name="Luo M.C."/>
            <person name="Dvorak J."/>
            <person name="Tong Y."/>
            <person name="Wang J."/>
            <person name="Yang H."/>
            <person name="Li Z."/>
            <person name="Wang D."/>
            <person name="Zhang A."/>
            <person name="Wang J."/>
        </authorList>
    </citation>
    <scope>NUCLEOTIDE SEQUENCE</scope>
    <source>
        <strain evidence="2">cv. G1812</strain>
    </source>
</reference>
<protein>
    <submittedName>
        <fullName evidence="1">Uncharacterized protein</fullName>
    </submittedName>
</protein>
<name>A0A8R7VA07_TRIUA</name>
<dbReference type="Gramene" id="TuG1812S0001077700.01.T01">
    <property type="protein sequence ID" value="TuG1812S0001077700.01.T01"/>
    <property type="gene ID" value="TuG1812S0001077700.01"/>
</dbReference>
<organism evidence="1 2">
    <name type="scientific">Triticum urartu</name>
    <name type="common">Red wild einkorn</name>
    <name type="synonym">Crithodium urartu</name>
    <dbReference type="NCBI Taxonomy" id="4572"/>
    <lineage>
        <taxon>Eukaryota</taxon>
        <taxon>Viridiplantae</taxon>
        <taxon>Streptophyta</taxon>
        <taxon>Embryophyta</taxon>
        <taxon>Tracheophyta</taxon>
        <taxon>Spermatophyta</taxon>
        <taxon>Magnoliopsida</taxon>
        <taxon>Liliopsida</taxon>
        <taxon>Poales</taxon>
        <taxon>Poaceae</taxon>
        <taxon>BOP clade</taxon>
        <taxon>Pooideae</taxon>
        <taxon>Triticodae</taxon>
        <taxon>Triticeae</taxon>
        <taxon>Triticinae</taxon>
        <taxon>Triticum</taxon>
    </lineage>
</organism>
<evidence type="ECO:0000313" key="2">
    <source>
        <dbReference type="Proteomes" id="UP000015106"/>
    </source>
</evidence>
<reference evidence="1" key="2">
    <citation type="submission" date="2022-06" db="UniProtKB">
        <authorList>
            <consortium name="EnsemblPlants"/>
        </authorList>
    </citation>
    <scope>IDENTIFICATION</scope>
</reference>
<keyword evidence="2" id="KW-1185">Reference proteome</keyword>
<accession>A0A8R7VA07</accession>
<sequence length="109" mass="12636">MLIFIIYNRNIPEAHNVLLEMFPEVHNTVYLDCQHCQHPNAAVHEDSPETVERLNEALENLGYQDYDLHHSVEAAQYNLMAVRVDWNMGNTAKVRQLLLHLQGKSLVML</sequence>
<dbReference type="EnsemblPlants" id="TuG1812S0001077700.01.T01">
    <property type="protein sequence ID" value="TuG1812S0001077700.01.T01"/>
    <property type="gene ID" value="TuG1812S0001077700.01"/>
</dbReference>
<proteinExistence type="predicted"/>
<dbReference type="AlphaFoldDB" id="A0A8R7VA07"/>
<evidence type="ECO:0000313" key="1">
    <source>
        <dbReference type="EnsemblPlants" id="TuG1812S0001077700.01.T01"/>
    </source>
</evidence>
<dbReference type="Proteomes" id="UP000015106">
    <property type="component" value="Unassembled WGS sequence"/>
</dbReference>